<sequence>MIHASARRIAVAVVVSIAAVLPAPPLPAVDTAYTRGYLDALLDDGFPGLGLKVRSLTPDGAVTLTARACLGPSQRRDIERLVLKTGGVKALVWDGSADCAWPPAAAEAGAASLDFRMLPEDELFAPLLADPRQPRFSMSYQRYKTPAQEFSAAGVAFGEYFGLATGFFGESGGSQIGIQGAVFALFNLDAASNDLVNADYWIGLPLSYRRGPWSFVTRVYHQSSHLGDEFILGNPGVNRMNLSYEDLEALVSYEWERWRLYGGGGYLLHSEPDLARGHWQAGTEFVQPGVGGGLSLIAAADVQAWGELDWRRSGSFQAGFEFRNTNRRRVRLMFEHFRGHSPNGQFYRDRLRYSGVGVYFGF</sequence>
<keyword evidence="1" id="KW-0732">Signal</keyword>
<comment type="caution">
    <text evidence="2">The sequence shown here is derived from an EMBL/GenBank/DDBJ whole genome shotgun (WGS) entry which is preliminary data.</text>
</comment>
<feature type="chain" id="PRO_5009225542" description="DUF1207 domain-containing protein" evidence="1">
    <location>
        <begin position="29"/>
        <end position="362"/>
    </location>
</feature>
<dbReference type="InterPro" id="IPR009599">
    <property type="entry name" value="DUF1207"/>
</dbReference>
<dbReference type="Pfam" id="PF06727">
    <property type="entry name" value="DUF1207"/>
    <property type="match status" value="1"/>
</dbReference>
<gene>
    <name evidence="2" type="ORF">A2V92_03895</name>
</gene>
<evidence type="ECO:0000313" key="2">
    <source>
        <dbReference type="EMBL" id="OGI43890.1"/>
    </source>
</evidence>
<name>A0A1F6TFI6_9PROT</name>
<protein>
    <recommendedName>
        <fullName evidence="4">DUF1207 domain-containing protein</fullName>
    </recommendedName>
</protein>
<evidence type="ECO:0000256" key="1">
    <source>
        <dbReference type="SAM" id="SignalP"/>
    </source>
</evidence>
<feature type="signal peptide" evidence="1">
    <location>
        <begin position="1"/>
        <end position="28"/>
    </location>
</feature>
<proteinExistence type="predicted"/>
<reference evidence="2 3" key="1">
    <citation type="journal article" date="2016" name="Nat. Commun.">
        <title>Thousands of microbial genomes shed light on interconnected biogeochemical processes in an aquifer system.</title>
        <authorList>
            <person name="Anantharaman K."/>
            <person name="Brown C.T."/>
            <person name="Hug L.A."/>
            <person name="Sharon I."/>
            <person name="Castelle C.J."/>
            <person name="Probst A.J."/>
            <person name="Thomas B.C."/>
            <person name="Singh A."/>
            <person name="Wilkins M.J."/>
            <person name="Karaoz U."/>
            <person name="Brodie E.L."/>
            <person name="Williams K.H."/>
            <person name="Hubbard S.S."/>
            <person name="Banfield J.F."/>
        </authorList>
    </citation>
    <scope>NUCLEOTIDE SEQUENCE [LARGE SCALE GENOMIC DNA]</scope>
</reference>
<organism evidence="2 3">
    <name type="scientific">Candidatus Muproteobacteria bacterium RBG_16_65_31</name>
    <dbReference type="NCBI Taxonomy" id="1817759"/>
    <lineage>
        <taxon>Bacteria</taxon>
        <taxon>Pseudomonadati</taxon>
        <taxon>Pseudomonadota</taxon>
        <taxon>Candidatus Muproteobacteria</taxon>
    </lineage>
</organism>
<evidence type="ECO:0000313" key="3">
    <source>
        <dbReference type="Proteomes" id="UP000179344"/>
    </source>
</evidence>
<dbReference type="EMBL" id="MFST01000096">
    <property type="protein sequence ID" value="OGI43890.1"/>
    <property type="molecule type" value="Genomic_DNA"/>
</dbReference>
<accession>A0A1F6TFI6</accession>
<dbReference type="Proteomes" id="UP000179344">
    <property type="component" value="Unassembled WGS sequence"/>
</dbReference>
<evidence type="ECO:0008006" key="4">
    <source>
        <dbReference type="Google" id="ProtNLM"/>
    </source>
</evidence>
<dbReference type="AlphaFoldDB" id="A0A1F6TFI6"/>